<keyword evidence="2" id="KW-0472">Membrane</keyword>
<dbReference type="AlphaFoldDB" id="A0A4Q2DKT1"/>
<proteinExistence type="predicted"/>
<reference evidence="4 5" key="1">
    <citation type="submission" date="2019-01" db="EMBL/GenBank/DDBJ databases">
        <title>Draft genome sequence of Psathyrella aberdarensis IHI B618.</title>
        <authorList>
            <person name="Buettner E."/>
            <person name="Kellner H."/>
        </authorList>
    </citation>
    <scope>NUCLEOTIDE SEQUENCE [LARGE SCALE GENOMIC DNA]</scope>
    <source>
        <strain evidence="4 5">IHI B618</strain>
    </source>
</reference>
<sequence>MLNKLFNGRVGFYNGIRVSAAFNLFLLLAAFSMMRTRLPPKNIQRFPVKDWILKEPEYALALAVCVFSFFALFFPVFYIQFYAISRGVQRSVAFYILSILNASSFFGRLVPNALAPKLGLTNLIVFFTFAAGVITLTFPAVKDLAGIVLFALFWGFCSGAVVSLGPAYVGMMAKDTSETGTRLGIFFSVASVVALFASPICGALLTKKYIWLNASLFSGISFIIAAALGLVSRNILAKKRGTQII</sequence>
<dbReference type="PROSITE" id="PS50850">
    <property type="entry name" value="MFS"/>
    <property type="match status" value="1"/>
</dbReference>
<dbReference type="EMBL" id="SDEE01000182">
    <property type="protein sequence ID" value="RXW19791.1"/>
    <property type="molecule type" value="Genomic_DNA"/>
</dbReference>
<protein>
    <recommendedName>
        <fullName evidence="3">Major facilitator superfamily (MFS) profile domain-containing protein</fullName>
    </recommendedName>
</protein>
<dbReference type="Proteomes" id="UP000290288">
    <property type="component" value="Unassembled WGS sequence"/>
</dbReference>
<gene>
    <name evidence="4" type="ORF">EST38_g6054</name>
</gene>
<keyword evidence="2" id="KW-1133">Transmembrane helix</keyword>
<feature type="transmembrane region" description="Helical" evidence="2">
    <location>
        <begin position="183"/>
        <end position="205"/>
    </location>
</feature>
<name>A0A4Q2DKT1_9AGAR</name>
<feature type="transmembrane region" description="Helical" evidence="2">
    <location>
        <begin position="147"/>
        <end position="171"/>
    </location>
</feature>
<comment type="subcellular location">
    <subcellularLocation>
        <location evidence="1">Membrane</location>
        <topology evidence="1">Multi-pass membrane protein</topology>
    </subcellularLocation>
</comment>
<dbReference type="InterPro" id="IPR036259">
    <property type="entry name" value="MFS_trans_sf"/>
</dbReference>
<feature type="transmembrane region" description="Helical" evidence="2">
    <location>
        <begin position="211"/>
        <end position="231"/>
    </location>
</feature>
<dbReference type="Gene3D" id="1.20.1250.20">
    <property type="entry name" value="MFS general substrate transporter like domains"/>
    <property type="match status" value="1"/>
</dbReference>
<feature type="domain" description="Major facilitator superfamily (MFS) profile" evidence="3">
    <location>
        <begin position="16"/>
        <end position="245"/>
    </location>
</feature>
<organism evidence="4 5">
    <name type="scientific">Candolleomyces aberdarensis</name>
    <dbReference type="NCBI Taxonomy" id="2316362"/>
    <lineage>
        <taxon>Eukaryota</taxon>
        <taxon>Fungi</taxon>
        <taxon>Dikarya</taxon>
        <taxon>Basidiomycota</taxon>
        <taxon>Agaricomycotina</taxon>
        <taxon>Agaricomycetes</taxon>
        <taxon>Agaricomycetidae</taxon>
        <taxon>Agaricales</taxon>
        <taxon>Agaricineae</taxon>
        <taxon>Psathyrellaceae</taxon>
        <taxon>Candolleomyces</taxon>
    </lineage>
</organism>
<dbReference type="InterPro" id="IPR050327">
    <property type="entry name" value="Proton-linked_MCT"/>
</dbReference>
<evidence type="ECO:0000256" key="1">
    <source>
        <dbReference type="ARBA" id="ARBA00004141"/>
    </source>
</evidence>
<keyword evidence="5" id="KW-1185">Reference proteome</keyword>
<dbReference type="GO" id="GO:0016020">
    <property type="term" value="C:membrane"/>
    <property type="evidence" value="ECO:0007669"/>
    <property type="project" value="UniProtKB-SubCell"/>
</dbReference>
<feature type="transmembrane region" description="Helical" evidence="2">
    <location>
        <begin position="20"/>
        <end position="38"/>
    </location>
</feature>
<feature type="transmembrane region" description="Helical" evidence="2">
    <location>
        <begin position="123"/>
        <end position="141"/>
    </location>
</feature>
<dbReference type="GO" id="GO:0022857">
    <property type="term" value="F:transmembrane transporter activity"/>
    <property type="evidence" value="ECO:0007669"/>
    <property type="project" value="InterPro"/>
</dbReference>
<dbReference type="SUPFAM" id="SSF103473">
    <property type="entry name" value="MFS general substrate transporter"/>
    <property type="match status" value="1"/>
</dbReference>
<comment type="caution">
    <text evidence="4">The sequence shown here is derived from an EMBL/GenBank/DDBJ whole genome shotgun (WGS) entry which is preliminary data.</text>
</comment>
<dbReference type="PANTHER" id="PTHR11360">
    <property type="entry name" value="MONOCARBOXYLATE TRANSPORTER"/>
    <property type="match status" value="1"/>
</dbReference>
<dbReference type="PANTHER" id="PTHR11360:SF319">
    <property type="entry name" value="MAJOR FACILITATOR SUPERFAMILY (MFS) PROFILE DOMAIN-CONTAINING PROTEIN"/>
    <property type="match status" value="1"/>
</dbReference>
<dbReference type="InterPro" id="IPR020846">
    <property type="entry name" value="MFS_dom"/>
</dbReference>
<feature type="transmembrane region" description="Helical" evidence="2">
    <location>
        <begin position="92"/>
        <end position="111"/>
    </location>
</feature>
<feature type="transmembrane region" description="Helical" evidence="2">
    <location>
        <begin position="58"/>
        <end position="80"/>
    </location>
</feature>
<evidence type="ECO:0000259" key="3">
    <source>
        <dbReference type="PROSITE" id="PS50850"/>
    </source>
</evidence>
<dbReference type="STRING" id="2316362.A0A4Q2DKT1"/>
<accession>A0A4Q2DKT1</accession>
<evidence type="ECO:0000313" key="5">
    <source>
        <dbReference type="Proteomes" id="UP000290288"/>
    </source>
</evidence>
<evidence type="ECO:0000313" key="4">
    <source>
        <dbReference type="EMBL" id="RXW19791.1"/>
    </source>
</evidence>
<evidence type="ECO:0000256" key="2">
    <source>
        <dbReference type="SAM" id="Phobius"/>
    </source>
</evidence>
<keyword evidence="2" id="KW-0812">Transmembrane</keyword>
<dbReference type="OrthoDB" id="6499973at2759"/>